<evidence type="ECO:0000313" key="7">
    <source>
        <dbReference type="Proteomes" id="UP000559027"/>
    </source>
</evidence>
<proteinExistence type="inferred from homology"/>
<dbReference type="PANTHER" id="PTHR43175">
    <property type="entry name" value="CARBONIC ANHYDRASE"/>
    <property type="match status" value="1"/>
</dbReference>
<comment type="function">
    <text evidence="5">Reversible hydration of carbon dioxide.</text>
</comment>
<feature type="binding site" evidence="4">
    <location>
        <position position="36"/>
    </location>
    <ligand>
        <name>Zn(2+)</name>
        <dbReference type="ChEBI" id="CHEBI:29105"/>
    </ligand>
</feature>
<comment type="caution">
    <text evidence="6">The sequence shown here is derived from an EMBL/GenBank/DDBJ whole genome shotgun (WGS) entry which is preliminary data.</text>
</comment>
<dbReference type="Proteomes" id="UP000559027">
    <property type="component" value="Unassembled WGS sequence"/>
</dbReference>
<accession>A0A8H5G0W0</accession>
<feature type="binding site" evidence="4">
    <location>
        <position position="91"/>
    </location>
    <ligand>
        <name>Zn(2+)</name>
        <dbReference type="ChEBI" id="CHEBI:29105"/>
    </ligand>
</feature>
<comment type="similarity">
    <text evidence="1 5">Belongs to the beta-class carbonic anhydrase family.</text>
</comment>
<dbReference type="Gene3D" id="3.40.1050.10">
    <property type="entry name" value="Carbonic anhydrase"/>
    <property type="match status" value="1"/>
</dbReference>
<name>A0A8H5G0W0_9AGAR</name>
<dbReference type="InterPro" id="IPR001765">
    <property type="entry name" value="Carbonic_anhydrase"/>
</dbReference>
<dbReference type="GO" id="GO:0008270">
    <property type="term" value="F:zinc ion binding"/>
    <property type="evidence" value="ECO:0007669"/>
    <property type="project" value="UniProtKB-UniRule"/>
</dbReference>
<feature type="binding site" evidence="4">
    <location>
        <position position="38"/>
    </location>
    <ligand>
        <name>Zn(2+)</name>
        <dbReference type="ChEBI" id="CHEBI:29105"/>
    </ligand>
</feature>
<dbReference type="EC" id="4.2.1.1" evidence="5"/>
<reference evidence="6 7" key="1">
    <citation type="journal article" date="2020" name="ISME J.">
        <title>Uncovering the hidden diversity of litter-decomposition mechanisms in mushroom-forming fungi.</title>
        <authorList>
            <person name="Floudas D."/>
            <person name="Bentzer J."/>
            <person name="Ahren D."/>
            <person name="Johansson T."/>
            <person name="Persson P."/>
            <person name="Tunlid A."/>
        </authorList>
    </citation>
    <scope>NUCLEOTIDE SEQUENCE [LARGE SCALE GENOMIC DNA]</scope>
    <source>
        <strain evidence="6 7">CBS 146.42</strain>
    </source>
</reference>
<comment type="cofactor">
    <cofactor evidence="4">
        <name>Zn(2+)</name>
        <dbReference type="ChEBI" id="CHEBI:29105"/>
    </cofactor>
    <text evidence="4">Binds 1 zinc ion per subunit.</text>
</comment>
<sequence length="175" mass="19183">MSAHGSFVSDNEKYASTFDKGHLAIPPAKKLALVTCMDARVEPLSQLGLNLGDAHVIRNAGGIAQESLRSIVISQYLLGTREIAIFRHTGCGMLTFTSEQVRKVIRETHPGNDAVAHAVDKLDFSEFSSLEESVKADIQFLKGNPLVLKETPITGWIYDVKTGKVWQNSSSKITR</sequence>
<dbReference type="SUPFAM" id="SSF53056">
    <property type="entry name" value="beta-carbonic anhydrase, cab"/>
    <property type="match status" value="1"/>
</dbReference>
<keyword evidence="5" id="KW-0456">Lyase</keyword>
<comment type="catalytic activity">
    <reaction evidence="5">
        <text>hydrogencarbonate + H(+) = CO2 + H2O</text>
        <dbReference type="Rhea" id="RHEA:10748"/>
        <dbReference type="ChEBI" id="CHEBI:15377"/>
        <dbReference type="ChEBI" id="CHEBI:15378"/>
        <dbReference type="ChEBI" id="CHEBI:16526"/>
        <dbReference type="ChEBI" id="CHEBI:17544"/>
        <dbReference type="EC" id="4.2.1.1"/>
    </reaction>
</comment>
<dbReference type="PANTHER" id="PTHR43175:SF3">
    <property type="entry name" value="CARBON DISULFIDE HYDROLASE"/>
    <property type="match status" value="1"/>
</dbReference>
<protein>
    <recommendedName>
        <fullName evidence="5">Carbonic anhydrase</fullName>
        <ecNumber evidence="5">4.2.1.1</ecNumber>
    </recommendedName>
    <alternativeName>
        <fullName evidence="5">Carbonate dehydratase</fullName>
    </alternativeName>
</protein>
<dbReference type="OrthoDB" id="10248475at2759"/>
<gene>
    <name evidence="6" type="ORF">D9756_004053</name>
</gene>
<evidence type="ECO:0000256" key="5">
    <source>
        <dbReference type="RuleBase" id="RU003956"/>
    </source>
</evidence>
<evidence type="ECO:0000313" key="6">
    <source>
        <dbReference type="EMBL" id="KAF5356113.1"/>
    </source>
</evidence>
<dbReference type="InterPro" id="IPR036874">
    <property type="entry name" value="Carbonic_anhydrase_sf"/>
</dbReference>
<dbReference type="GO" id="GO:0004089">
    <property type="term" value="F:carbonate dehydratase activity"/>
    <property type="evidence" value="ECO:0007669"/>
    <property type="project" value="UniProtKB-UniRule"/>
</dbReference>
<keyword evidence="2 4" id="KW-0479">Metal-binding</keyword>
<evidence type="ECO:0000256" key="2">
    <source>
        <dbReference type="ARBA" id="ARBA00022723"/>
    </source>
</evidence>
<dbReference type="Pfam" id="PF00484">
    <property type="entry name" value="Pro_CA"/>
    <property type="match status" value="1"/>
</dbReference>
<dbReference type="CDD" id="cd03379">
    <property type="entry name" value="beta_CA_cladeD"/>
    <property type="match status" value="1"/>
</dbReference>
<keyword evidence="7" id="KW-1185">Reference proteome</keyword>
<keyword evidence="3 4" id="KW-0862">Zinc</keyword>
<evidence type="ECO:0000256" key="1">
    <source>
        <dbReference type="ARBA" id="ARBA00006217"/>
    </source>
</evidence>
<dbReference type="AlphaFoldDB" id="A0A8H5G0W0"/>
<dbReference type="EMBL" id="JAACJO010000007">
    <property type="protein sequence ID" value="KAF5356113.1"/>
    <property type="molecule type" value="Genomic_DNA"/>
</dbReference>
<evidence type="ECO:0000256" key="4">
    <source>
        <dbReference type="PIRSR" id="PIRSR601765-1"/>
    </source>
</evidence>
<evidence type="ECO:0000256" key="3">
    <source>
        <dbReference type="ARBA" id="ARBA00022833"/>
    </source>
</evidence>
<dbReference type="SMART" id="SM00947">
    <property type="entry name" value="Pro_CA"/>
    <property type="match status" value="1"/>
</dbReference>
<feature type="binding site" evidence="4">
    <location>
        <position position="88"/>
    </location>
    <ligand>
        <name>Zn(2+)</name>
        <dbReference type="ChEBI" id="CHEBI:29105"/>
    </ligand>
</feature>
<organism evidence="6 7">
    <name type="scientific">Leucocoprinus leucothites</name>
    <dbReference type="NCBI Taxonomy" id="201217"/>
    <lineage>
        <taxon>Eukaryota</taxon>
        <taxon>Fungi</taxon>
        <taxon>Dikarya</taxon>
        <taxon>Basidiomycota</taxon>
        <taxon>Agaricomycotina</taxon>
        <taxon>Agaricomycetes</taxon>
        <taxon>Agaricomycetidae</taxon>
        <taxon>Agaricales</taxon>
        <taxon>Agaricineae</taxon>
        <taxon>Agaricaceae</taxon>
        <taxon>Leucocoprinus</taxon>
    </lineage>
</organism>